<dbReference type="Proteomes" id="UP000034826">
    <property type="component" value="Unassembled WGS sequence"/>
</dbReference>
<keyword evidence="1" id="KW-0472">Membrane</keyword>
<reference evidence="2 3" key="1">
    <citation type="journal article" date="2015" name="Nature">
        <title>rRNA introns, odd ribosomes, and small enigmatic genomes across a large radiation of phyla.</title>
        <authorList>
            <person name="Brown C.T."/>
            <person name="Hug L.A."/>
            <person name="Thomas B.C."/>
            <person name="Sharon I."/>
            <person name="Castelle C.J."/>
            <person name="Singh A."/>
            <person name="Wilkins M.J."/>
            <person name="Williams K.H."/>
            <person name="Banfield J.F."/>
        </authorList>
    </citation>
    <scope>NUCLEOTIDE SEQUENCE [LARGE SCALE GENOMIC DNA]</scope>
</reference>
<evidence type="ECO:0000313" key="2">
    <source>
        <dbReference type="EMBL" id="KKT64996.1"/>
    </source>
</evidence>
<dbReference type="EMBL" id="LCIY01000048">
    <property type="protein sequence ID" value="KKT64996.1"/>
    <property type="molecule type" value="Genomic_DNA"/>
</dbReference>
<gene>
    <name evidence="2" type="ORF">UW60_C0048G0005</name>
</gene>
<dbReference type="AlphaFoldDB" id="A0A0G1J073"/>
<protein>
    <submittedName>
        <fullName evidence="2">Uncharacterized protein</fullName>
    </submittedName>
</protein>
<comment type="caution">
    <text evidence="2">The sequence shown here is derived from an EMBL/GenBank/DDBJ whole genome shotgun (WGS) entry which is preliminary data.</text>
</comment>
<evidence type="ECO:0000313" key="3">
    <source>
        <dbReference type="Proteomes" id="UP000034826"/>
    </source>
</evidence>
<keyword evidence="1" id="KW-1133">Transmembrane helix</keyword>
<keyword evidence="1" id="KW-0812">Transmembrane</keyword>
<feature type="transmembrane region" description="Helical" evidence="1">
    <location>
        <begin position="14"/>
        <end position="40"/>
    </location>
</feature>
<organism evidence="2 3">
    <name type="scientific">Candidatus Woesebacteria bacterium GW2011_GWA2_44_33</name>
    <dbReference type="NCBI Taxonomy" id="1618564"/>
    <lineage>
        <taxon>Bacteria</taxon>
        <taxon>Candidatus Woeseibacteriota</taxon>
    </lineage>
</organism>
<name>A0A0G1J073_9BACT</name>
<sequence>MATLTSVAYYTRKAIVYGSAGFVSLLILLVAWGAFSAWWVKNHPPPPPPPTVAFGVLPAIKFPDGKDPKQVSLKLETITGAAPDLGPQAKVYFMPSYRANVLGLELAAGLAAKLGFLFAPVRVDEQVYEWTREGTLPGTLSVNLVTGHFRLTTLWYRDAQISTARAPTEAEAVRTAKRFLSSANLLDNDLDAGAAKVEYLQAGAGVYSSAVSQSEANFAQVHLFRAGVENIPVVTPNPSEGLVQVVVSGVSSQKQIIEAVFRYSPVEYSRFATYPLRPSKTAWEILSSGQGYIPKLIPTQGQTAVRRVKIAYFDNSTPQEFFQPIYVFEGDNGFLGYVPALDPKWLGKN</sequence>
<evidence type="ECO:0000256" key="1">
    <source>
        <dbReference type="SAM" id="Phobius"/>
    </source>
</evidence>
<accession>A0A0G1J073</accession>
<proteinExistence type="predicted"/>